<dbReference type="SUPFAM" id="SSF46934">
    <property type="entry name" value="UBA-like"/>
    <property type="match status" value="1"/>
</dbReference>
<feature type="domain" description="VPS9" evidence="3">
    <location>
        <begin position="260"/>
        <end position="400"/>
    </location>
</feature>
<dbReference type="InterPro" id="IPR041545">
    <property type="entry name" value="DUF5601"/>
</dbReference>
<dbReference type="Gene3D" id="1.10.246.120">
    <property type="match status" value="1"/>
</dbReference>
<evidence type="ECO:0000313" key="4">
    <source>
        <dbReference type="EMBL" id="ORY04849.1"/>
    </source>
</evidence>
<proteinExistence type="predicted"/>
<dbReference type="InterPro" id="IPR037191">
    <property type="entry name" value="VPS9_dom_sf"/>
</dbReference>
<dbReference type="GO" id="GO:0030139">
    <property type="term" value="C:endocytic vesicle"/>
    <property type="evidence" value="ECO:0007669"/>
    <property type="project" value="TreeGrafter"/>
</dbReference>
<feature type="domain" description="CUE" evidence="2">
    <location>
        <begin position="519"/>
        <end position="555"/>
    </location>
</feature>
<feature type="compositionally biased region" description="Polar residues" evidence="1">
    <location>
        <begin position="24"/>
        <end position="34"/>
    </location>
</feature>
<protein>
    <recommendedName>
        <fullName evidence="6">VPS9 domain-containing protein</fullName>
    </recommendedName>
</protein>
<dbReference type="SUPFAM" id="SSF109993">
    <property type="entry name" value="VPS9 domain"/>
    <property type="match status" value="1"/>
</dbReference>
<dbReference type="InParanoid" id="A0A1Y1Z3P4"/>
<evidence type="ECO:0008006" key="6">
    <source>
        <dbReference type="Google" id="ProtNLM"/>
    </source>
</evidence>
<dbReference type="Proteomes" id="UP000193498">
    <property type="component" value="Unassembled WGS sequence"/>
</dbReference>
<dbReference type="SMART" id="SM00167">
    <property type="entry name" value="VPS9"/>
    <property type="match status" value="1"/>
</dbReference>
<dbReference type="FunCoup" id="A0A1Y1Z3P4">
    <property type="interactions" value="91"/>
</dbReference>
<evidence type="ECO:0000256" key="1">
    <source>
        <dbReference type="SAM" id="MobiDB-lite"/>
    </source>
</evidence>
<dbReference type="EMBL" id="MCFE01000031">
    <property type="protein sequence ID" value="ORY04849.1"/>
    <property type="molecule type" value="Genomic_DNA"/>
</dbReference>
<dbReference type="GO" id="GO:0005829">
    <property type="term" value="C:cytosol"/>
    <property type="evidence" value="ECO:0007669"/>
    <property type="project" value="TreeGrafter"/>
</dbReference>
<dbReference type="InterPro" id="IPR009060">
    <property type="entry name" value="UBA-like_sf"/>
</dbReference>
<evidence type="ECO:0000259" key="2">
    <source>
        <dbReference type="PROSITE" id="PS51140"/>
    </source>
</evidence>
<sequence length="555" mass="63064">MESSVQPESFEDNGVSAELKEKLQLNTGQDTLLPQETDDSNESTMQLAFPDIPDDFDQQKSPSSGSGHKARNDLVAEFDPLNNLENEKPTIQASSEDSITLPTEVSDEQSTKAKSKTAAKRRIRGESLQKSISYGGTPSSTSGMQHDKALNAPDSPENTQKTDQFEYHRFLDQIRHRSAVPVARSLKRFLASFQRKPYTVNEQIQAIHGFLNDIAYDMRNCEVWARCSEVDFENALEGMEKLIMNKLYKYTFCPLTADDVEKDDILNQKVQLYRWIKEEHLDIPVNKHNESFLGFAQAELAKINTYKAPRDKLICILNCCIVIFDILLPSHVDAEAGADKFLPILIFVVLRANPERLVSNVQYISRFRRPEKLHAESEYYLTNLMGAISFIENMDYKQLSISEEEFNRNIDKAVEEIARKQCSSEPMARSRSFDDTLRPGQSEQNHLHPQARDSVGSDIGSDFDDEYEQNHRQSANSGYLRSQVQSSPPNPSTNPAYPGALSQIQRQHNAMMQEQQYQEYSQALSTLRDMFPNIEADICELILQANQGQLQPSIE</sequence>
<dbReference type="OrthoDB" id="300289at2759"/>
<dbReference type="GO" id="GO:0043130">
    <property type="term" value="F:ubiquitin binding"/>
    <property type="evidence" value="ECO:0007669"/>
    <property type="project" value="InterPro"/>
</dbReference>
<dbReference type="Gene3D" id="1.10.8.10">
    <property type="entry name" value="DNA helicase RuvA subunit, C-terminal domain"/>
    <property type="match status" value="1"/>
</dbReference>
<name>A0A1Y1Z3P4_9FUNG</name>
<evidence type="ECO:0000259" key="3">
    <source>
        <dbReference type="PROSITE" id="PS51205"/>
    </source>
</evidence>
<evidence type="ECO:0000313" key="5">
    <source>
        <dbReference type="Proteomes" id="UP000193498"/>
    </source>
</evidence>
<feature type="compositionally biased region" description="Polar residues" evidence="1">
    <location>
        <begin position="472"/>
        <end position="487"/>
    </location>
</feature>
<dbReference type="GO" id="GO:0016192">
    <property type="term" value="P:vesicle-mediated transport"/>
    <property type="evidence" value="ECO:0007669"/>
    <property type="project" value="InterPro"/>
</dbReference>
<dbReference type="PROSITE" id="PS51140">
    <property type="entry name" value="CUE"/>
    <property type="match status" value="1"/>
</dbReference>
<dbReference type="AlphaFoldDB" id="A0A1Y1Z3P4"/>
<feature type="compositionally biased region" description="Basic residues" evidence="1">
    <location>
        <begin position="113"/>
        <end position="123"/>
    </location>
</feature>
<dbReference type="Pfam" id="PF02845">
    <property type="entry name" value="CUE"/>
    <property type="match status" value="1"/>
</dbReference>
<feature type="region of interest" description="Disordered" evidence="1">
    <location>
        <begin position="420"/>
        <end position="498"/>
    </location>
</feature>
<dbReference type="Pfam" id="PF02204">
    <property type="entry name" value="VPS9"/>
    <property type="match status" value="1"/>
</dbReference>
<reference evidence="4 5" key="1">
    <citation type="submission" date="2016-07" db="EMBL/GenBank/DDBJ databases">
        <title>Pervasive Adenine N6-methylation of Active Genes in Fungi.</title>
        <authorList>
            <consortium name="DOE Joint Genome Institute"/>
            <person name="Mondo S.J."/>
            <person name="Dannebaum R.O."/>
            <person name="Kuo R.C."/>
            <person name="Labutti K."/>
            <person name="Haridas S."/>
            <person name="Kuo A."/>
            <person name="Salamov A."/>
            <person name="Ahrendt S.R."/>
            <person name="Lipzen A."/>
            <person name="Sullivan W."/>
            <person name="Andreopoulos W.B."/>
            <person name="Clum A."/>
            <person name="Lindquist E."/>
            <person name="Daum C."/>
            <person name="Ramamoorthy G.K."/>
            <person name="Gryganskyi A."/>
            <person name="Culley D."/>
            <person name="Magnuson J.K."/>
            <person name="James T.Y."/>
            <person name="O'Malley M.A."/>
            <person name="Stajich J.E."/>
            <person name="Spatafora J.W."/>
            <person name="Visel A."/>
            <person name="Grigoriev I.V."/>
        </authorList>
    </citation>
    <scope>NUCLEOTIDE SEQUENCE [LARGE SCALE GENOMIC DNA]</scope>
    <source>
        <strain evidence="4 5">CBS 931.73</strain>
    </source>
</reference>
<feature type="non-terminal residue" evidence="4">
    <location>
        <position position="555"/>
    </location>
</feature>
<keyword evidence="5" id="KW-1185">Reference proteome</keyword>
<dbReference type="GO" id="GO:0005085">
    <property type="term" value="F:guanyl-nucleotide exchange factor activity"/>
    <property type="evidence" value="ECO:0007669"/>
    <property type="project" value="InterPro"/>
</dbReference>
<dbReference type="STRING" id="1314790.A0A1Y1Z3P4"/>
<feature type="compositionally biased region" description="Polar residues" evidence="1">
    <location>
        <begin position="128"/>
        <end position="144"/>
    </location>
</feature>
<accession>A0A1Y1Z3P4</accession>
<dbReference type="PANTHER" id="PTHR23101">
    <property type="entry name" value="RAB GDP/GTP EXCHANGE FACTOR"/>
    <property type="match status" value="1"/>
</dbReference>
<dbReference type="InterPro" id="IPR045046">
    <property type="entry name" value="Vps9-like"/>
</dbReference>
<feature type="compositionally biased region" description="Polar residues" evidence="1">
    <location>
        <begin position="89"/>
        <end position="103"/>
    </location>
</feature>
<dbReference type="Pfam" id="PF18151">
    <property type="entry name" value="DUF5601"/>
    <property type="match status" value="1"/>
</dbReference>
<comment type="caution">
    <text evidence="4">The sequence shown here is derived from an EMBL/GenBank/DDBJ whole genome shotgun (WGS) entry which is preliminary data.</text>
</comment>
<dbReference type="CDD" id="cd14279">
    <property type="entry name" value="CUE"/>
    <property type="match status" value="1"/>
</dbReference>
<dbReference type="GO" id="GO:0031267">
    <property type="term" value="F:small GTPase binding"/>
    <property type="evidence" value="ECO:0007669"/>
    <property type="project" value="TreeGrafter"/>
</dbReference>
<feature type="region of interest" description="Disordered" evidence="1">
    <location>
        <begin position="1"/>
        <end position="160"/>
    </location>
</feature>
<dbReference type="InterPro" id="IPR003123">
    <property type="entry name" value="VPS9"/>
</dbReference>
<dbReference type="PROSITE" id="PS51205">
    <property type="entry name" value="VPS9"/>
    <property type="match status" value="1"/>
</dbReference>
<dbReference type="PANTHER" id="PTHR23101:SF25">
    <property type="entry name" value="GTPASE-ACTIVATING PROTEIN AND VPS9 DOMAIN-CONTAINING PROTEIN 1"/>
    <property type="match status" value="1"/>
</dbReference>
<dbReference type="Gene3D" id="1.20.1050.80">
    <property type="entry name" value="VPS9 domain"/>
    <property type="match status" value="1"/>
</dbReference>
<dbReference type="InterPro" id="IPR003892">
    <property type="entry name" value="CUE"/>
</dbReference>
<organism evidence="4 5">
    <name type="scientific">Basidiobolus meristosporus CBS 931.73</name>
    <dbReference type="NCBI Taxonomy" id="1314790"/>
    <lineage>
        <taxon>Eukaryota</taxon>
        <taxon>Fungi</taxon>
        <taxon>Fungi incertae sedis</taxon>
        <taxon>Zoopagomycota</taxon>
        <taxon>Entomophthoromycotina</taxon>
        <taxon>Basidiobolomycetes</taxon>
        <taxon>Basidiobolales</taxon>
        <taxon>Basidiobolaceae</taxon>
        <taxon>Basidiobolus</taxon>
    </lineage>
</organism>
<gene>
    <name evidence="4" type="ORF">K493DRAFT_404578</name>
</gene>